<evidence type="ECO:0000313" key="2">
    <source>
        <dbReference type="EMBL" id="RNA20788.1"/>
    </source>
</evidence>
<organism evidence="2 3">
    <name type="scientific">Brachionus plicatilis</name>
    <name type="common">Marine rotifer</name>
    <name type="synonym">Brachionus muelleri</name>
    <dbReference type="NCBI Taxonomy" id="10195"/>
    <lineage>
        <taxon>Eukaryota</taxon>
        <taxon>Metazoa</taxon>
        <taxon>Spiralia</taxon>
        <taxon>Gnathifera</taxon>
        <taxon>Rotifera</taxon>
        <taxon>Eurotatoria</taxon>
        <taxon>Monogononta</taxon>
        <taxon>Pseudotrocha</taxon>
        <taxon>Ploima</taxon>
        <taxon>Brachionidae</taxon>
        <taxon>Brachionus</taxon>
    </lineage>
</organism>
<accession>A0A3M7RBZ5</accession>
<evidence type="ECO:0000313" key="3">
    <source>
        <dbReference type="Proteomes" id="UP000276133"/>
    </source>
</evidence>
<dbReference type="AlphaFoldDB" id="A0A3M7RBZ5"/>
<keyword evidence="1" id="KW-0812">Transmembrane</keyword>
<keyword evidence="1" id="KW-0472">Membrane</keyword>
<feature type="transmembrane region" description="Helical" evidence="1">
    <location>
        <begin position="75"/>
        <end position="96"/>
    </location>
</feature>
<sequence>MASSSRVVPGSFGCVVKHCSKVSSTIRYDSYRLRSWSGPIILIDSMDLSMSIRPLITRENLYFDRLIRHSFFCSALLRICLVSSPTLIGTVAAVGLY</sequence>
<proteinExistence type="predicted"/>
<protein>
    <submittedName>
        <fullName evidence="2">Uncharacterized protein</fullName>
    </submittedName>
</protein>
<keyword evidence="1" id="KW-1133">Transmembrane helix</keyword>
<keyword evidence="3" id="KW-1185">Reference proteome</keyword>
<dbReference type="Proteomes" id="UP000276133">
    <property type="component" value="Unassembled WGS sequence"/>
</dbReference>
<dbReference type="EMBL" id="REGN01003782">
    <property type="protein sequence ID" value="RNA20788.1"/>
    <property type="molecule type" value="Genomic_DNA"/>
</dbReference>
<name>A0A3M7RBZ5_BRAPC</name>
<gene>
    <name evidence="2" type="ORF">BpHYR1_050687</name>
</gene>
<evidence type="ECO:0000256" key="1">
    <source>
        <dbReference type="SAM" id="Phobius"/>
    </source>
</evidence>
<comment type="caution">
    <text evidence="2">The sequence shown here is derived from an EMBL/GenBank/DDBJ whole genome shotgun (WGS) entry which is preliminary data.</text>
</comment>
<reference evidence="2 3" key="1">
    <citation type="journal article" date="2018" name="Sci. Rep.">
        <title>Genomic signatures of local adaptation to the degree of environmental predictability in rotifers.</title>
        <authorList>
            <person name="Franch-Gras L."/>
            <person name="Hahn C."/>
            <person name="Garcia-Roger E.M."/>
            <person name="Carmona M.J."/>
            <person name="Serra M."/>
            <person name="Gomez A."/>
        </authorList>
    </citation>
    <scope>NUCLEOTIDE SEQUENCE [LARGE SCALE GENOMIC DNA]</scope>
    <source>
        <strain evidence="2">HYR1</strain>
    </source>
</reference>